<comment type="caution">
    <text evidence="1">The sequence shown here is derived from an EMBL/GenBank/DDBJ whole genome shotgun (WGS) entry which is preliminary data.</text>
</comment>
<evidence type="ECO:0000313" key="1">
    <source>
        <dbReference type="EMBL" id="GEK49176.1"/>
    </source>
</evidence>
<organism evidence="1 2">
    <name type="scientific">Bisbaumannia pacifica</name>
    <dbReference type="NCBI Taxonomy" id="77098"/>
    <lineage>
        <taxon>Bacteria</taxon>
        <taxon>Pseudomonadati</taxon>
        <taxon>Pseudomonadota</taxon>
        <taxon>Gammaproteobacteria</taxon>
        <taxon>Oceanospirillales</taxon>
        <taxon>Halomonadaceae</taxon>
        <taxon>Bisbaumannia</taxon>
    </lineage>
</organism>
<keyword evidence="2" id="KW-1185">Reference proteome</keyword>
<name>A0A510XCM3_9GAMM</name>
<dbReference type="RefSeq" id="WP_146804492.1">
    <property type="nucleotide sequence ID" value="NZ_BJUK01000077.1"/>
</dbReference>
<dbReference type="Proteomes" id="UP000321275">
    <property type="component" value="Unassembled WGS sequence"/>
</dbReference>
<dbReference type="AlphaFoldDB" id="A0A510XCM3"/>
<proteinExistence type="predicted"/>
<evidence type="ECO:0008006" key="3">
    <source>
        <dbReference type="Google" id="ProtNLM"/>
    </source>
</evidence>
<dbReference type="EMBL" id="BJUK01000077">
    <property type="protein sequence ID" value="GEK49176.1"/>
    <property type="molecule type" value="Genomic_DNA"/>
</dbReference>
<evidence type="ECO:0000313" key="2">
    <source>
        <dbReference type="Proteomes" id="UP000321275"/>
    </source>
</evidence>
<dbReference type="Gene3D" id="2.20.25.10">
    <property type="match status" value="1"/>
</dbReference>
<dbReference type="OrthoDB" id="332228at2"/>
<reference evidence="1 2" key="1">
    <citation type="submission" date="2019-07" db="EMBL/GenBank/DDBJ databases">
        <title>Whole genome shotgun sequence of Halomonas pacifica NBRC 102220.</title>
        <authorList>
            <person name="Hosoyama A."/>
            <person name="Uohara A."/>
            <person name="Ohji S."/>
            <person name="Ichikawa N."/>
        </authorList>
    </citation>
    <scope>NUCLEOTIDE SEQUENCE [LARGE SCALE GENOMIC DNA]</scope>
    <source>
        <strain evidence="1 2">NBRC 102220</strain>
    </source>
</reference>
<accession>A0A510XCM3</accession>
<sequence>MSDTISARCPDCGNDSFAIPDHDDEQVVCTGCGSEMGTKRQCLNDLDQAAQKLGDDLLGGFGNNSRGGFKTR</sequence>
<gene>
    <name evidence="1" type="ORF">HPA02_34590</name>
</gene>
<protein>
    <recommendedName>
        <fullName evidence="3">TFIIB-type domain-containing protein</fullName>
    </recommendedName>
</protein>